<dbReference type="AlphaFoldDB" id="A0A089LUD8"/>
<feature type="domain" description="DUF5071" evidence="1">
    <location>
        <begin position="8"/>
        <end position="125"/>
    </location>
</feature>
<evidence type="ECO:0000259" key="1">
    <source>
        <dbReference type="Pfam" id="PF16804"/>
    </source>
</evidence>
<dbReference type="Proteomes" id="UP000029507">
    <property type="component" value="Chromosome"/>
</dbReference>
<protein>
    <submittedName>
        <fullName evidence="2">Tartrate dehydratase subunit alpha</fullName>
    </submittedName>
</protein>
<keyword evidence="3" id="KW-1185">Reference proteome</keyword>
<dbReference type="InterPro" id="IPR031837">
    <property type="entry name" value="DUF5071"/>
</dbReference>
<dbReference type="HOGENOM" id="CLU_124546_0_0_9"/>
<gene>
    <name evidence="2" type="ORF">PSTEL_16770</name>
</gene>
<dbReference type="RefSeq" id="WP_038696836.1">
    <property type="nucleotide sequence ID" value="NZ_CP009286.1"/>
</dbReference>
<organism evidence="2 3">
    <name type="scientific">Paenibacillus stellifer</name>
    <dbReference type="NCBI Taxonomy" id="169760"/>
    <lineage>
        <taxon>Bacteria</taxon>
        <taxon>Bacillati</taxon>
        <taxon>Bacillota</taxon>
        <taxon>Bacilli</taxon>
        <taxon>Bacillales</taxon>
        <taxon>Paenibacillaceae</taxon>
        <taxon>Paenibacillus</taxon>
    </lineage>
</organism>
<sequence length="133" mass="15620">MEDLTVYLPRDKHDFERVDVLKNTDKSIVIALIPQLLEWLQDINWPIAEDIAKLLLQCPEETIPHVKAVLQMDDDIWKEWCLEYFVKELPVELMASFKSDVIRISSHPTPGEVLEEVHETAKEILEIMEKRLK</sequence>
<evidence type="ECO:0000313" key="3">
    <source>
        <dbReference type="Proteomes" id="UP000029507"/>
    </source>
</evidence>
<dbReference type="Gene3D" id="1.25.40.750">
    <property type="entry name" value="Domain of unknown function DUF5071"/>
    <property type="match status" value="1"/>
</dbReference>
<proteinExistence type="predicted"/>
<dbReference type="EMBL" id="CP009286">
    <property type="protein sequence ID" value="AIQ64507.1"/>
    <property type="molecule type" value="Genomic_DNA"/>
</dbReference>
<reference evidence="2 3" key="1">
    <citation type="submission" date="2014-08" db="EMBL/GenBank/DDBJ databases">
        <title>Comparative genomics of the Paenibacillus odorifer group.</title>
        <authorList>
            <person name="den Bakker H.C."/>
            <person name="Tsai Y.-C."/>
            <person name="Martin N."/>
            <person name="Korlach J."/>
            <person name="Wiedmann M."/>
        </authorList>
    </citation>
    <scope>NUCLEOTIDE SEQUENCE [LARGE SCALE GENOMIC DNA]</scope>
    <source>
        <strain evidence="2 3">DSM 14472</strain>
    </source>
</reference>
<dbReference type="CDD" id="cd11743">
    <property type="entry name" value="Cthe_2751_like"/>
    <property type="match status" value="1"/>
</dbReference>
<dbReference type="STRING" id="169760.PSTEL_16770"/>
<dbReference type="OrthoDB" id="1846249at2"/>
<accession>A0A089LUD8</accession>
<dbReference type="InterPro" id="IPR038692">
    <property type="entry name" value="Cthe_2751_sf"/>
</dbReference>
<name>A0A089LUD8_9BACL</name>
<evidence type="ECO:0000313" key="2">
    <source>
        <dbReference type="EMBL" id="AIQ64507.1"/>
    </source>
</evidence>
<dbReference type="Pfam" id="PF16804">
    <property type="entry name" value="DUF5071"/>
    <property type="match status" value="1"/>
</dbReference>
<dbReference type="KEGG" id="pste:PSTEL_16770"/>